<evidence type="ECO:0000313" key="1">
    <source>
        <dbReference type="EMBL" id="CBK42578.1"/>
    </source>
</evidence>
<dbReference type="eggNOG" id="COG2755">
    <property type="taxonomic scope" value="Bacteria"/>
</dbReference>
<evidence type="ECO:0000313" key="2">
    <source>
        <dbReference type="Proteomes" id="UP000001660"/>
    </source>
</evidence>
<name>D8PH41_9BACT</name>
<dbReference type="PANTHER" id="PTHR30383">
    <property type="entry name" value="THIOESTERASE 1/PROTEASE 1/LYSOPHOSPHOLIPASE L1"/>
    <property type="match status" value="1"/>
</dbReference>
<dbReference type="SUPFAM" id="SSF52266">
    <property type="entry name" value="SGNH hydrolase"/>
    <property type="match status" value="1"/>
</dbReference>
<keyword evidence="2" id="KW-1185">Reference proteome</keyword>
<reference evidence="1 2" key="1">
    <citation type="journal article" date="2010" name="Proc. Natl. Acad. Sci. U.S.A.">
        <title>A Nitrospira metagenome illuminates the physiology and evolution of globally important nitrite-oxidizing bacteria.</title>
        <authorList>
            <person name="Lucker S."/>
            <person name="Wagner M."/>
            <person name="Maixner F."/>
            <person name="Pelletier E."/>
            <person name="Koch H."/>
            <person name="Vacherie B."/>
            <person name="Rattei T."/>
            <person name="Sinninghe Damste J."/>
            <person name="Spieck E."/>
            <person name="Le Paslier D."/>
            <person name="Daims H."/>
        </authorList>
    </citation>
    <scope>NUCLEOTIDE SEQUENCE [LARGE SCALE GENOMIC DNA]</scope>
</reference>
<dbReference type="EMBL" id="FP929003">
    <property type="protein sequence ID" value="CBK42578.1"/>
    <property type="molecule type" value="Genomic_DNA"/>
</dbReference>
<dbReference type="HOGENOM" id="CLU_766689_0_0_0"/>
<sequence>MGSAMARRFAMVMAFGVATVVSAAIMLGLGELTIRSIHLLRDGIPFFESVDGGRIGPISLDQELGWKATEHYQETLVERTNAGRPYSVRRSQKQYGFRQFGDLDSKKNRLLVIGDSFTHATAVSDDRTYHALLAQLLDVEVFAYGAGGYGTLQELMILDRYVDIIRPDVILWQYCANDFINNDNELERLSLVNNNGWVRPYLQKGQVQLLSPKESSLQVREWINRRSRFLYFIVSRIDRLRAVRTRDTVEVAIESEGMRHPGFVRAVGVTDELMGRVRKKVGNRSIMAFNCVRAEPYDQAFRDISARHGIAYWDDVASVVLEAHHRGEDVYAADGGHWNERGHQLAAEALASHFRAEMRTGARP</sequence>
<dbReference type="InterPro" id="IPR051532">
    <property type="entry name" value="Ester_Hydrolysis_Enzymes"/>
</dbReference>
<dbReference type="Proteomes" id="UP000001660">
    <property type="component" value="Chromosome"/>
</dbReference>
<dbReference type="GO" id="GO:0016788">
    <property type="term" value="F:hydrolase activity, acting on ester bonds"/>
    <property type="evidence" value="ECO:0007669"/>
    <property type="project" value="UniProtKB-ARBA"/>
</dbReference>
<dbReference type="KEGG" id="nde:NIDE2876"/>
<dbReference type="InterPro" id="IPR036514">
    <property type="entry name" value="SGNH_hydro_sf"/>
</dbReference>
<dbReference type="Gene3D" id="3.40.50.1110">
    <property type="entry name" value="SGNH hydrolase"/>
    <property type="match status" value="1"/>
</dbReference>
<dbReference type="AlphaFoldDB" id="D8PH41"/>
<dbReference type="STRING" id="330214.NIDE2876"/>
<proteinExistence type="predicted"/>
<dbReference type="CDD" id="cd00229">
    <property type="entry name" value="SGNH_hydrolase"/>
    <property type="match status" value="1"/>
</dbReference>
<protein>
    <submittedName>
        <fullName evidence="1">Uncharacterized protein</fullName>
    </submittedName>
</protein>
<organism evidence="1 2">
    <name type="scientific">Nitrospira defluvii</name>
    <dbReference type="NCBI Taxonomy" id="330214"/>
    <lineage>
        <taxon>Bacteria</taxon>
        <taxon>Pseudomonadati</taxon>
        <taxon>Nitrospirota</taxon>
        <taxon>Nitrospiria</taxon>
        <taxon>Nitrospirales</taxon>
        <taxon>Nitrospiraceae</taxon>
        <taxon>Nitrospira</taxon>
    </lineage>
</organism>
<accession>D8PH41</accession>
<gene>
    <name evidence="1" type="ORF">NIDE2876</name>
</gene>
<dbReference type="OrthoDB" id="5446411at2"/>